<evidence type="ECO:0000256" key="1">
    <source>
        <dbReference type="SAM" id="MobiDB-lite"/>
    </source>
</evidence>
<feature type="region of interest" description="Disordered" evidence="1">
    <location>
        <begin position="55"/>
        <end position="77"/>
    </location>
</feature>
<dbReference type="AlphaFoldDB" id="A0A3N0DPD1"/>
<dbReference type="EMBL" id="RJTM01000165">
    <property type="protein sequence ID" value="RNL77351.1"/>
    <property type="molecule type" value="Genomic_DNA"/>
</dbReference>
<evidence type="ECO:0008006" key="4">
    <source>
        <dbReference type="Google" id="ProtNLM"/>
    </source>
</evidence>
<dbReference type="RefSeq" id="WP_206363299.1">
    <property type="nucleotide sequence ID" value="NZ_RJTM01000165.1"/>
</dbReference>
<organism evidence="2 3">
    <name type="scientific">Sinomicrobium pectinilyticum</name>
    <dbReference type="NCBI Taxonomy" id="1084421"/>
    <lineage>
        <taxon>Bacteria</taxon>
        <taxon>Pseudomonadati</taxon>
        <taxon>Bacteroidota</taxon>
        <taxon>Flavobacteriia</taxon>
        <taxon>Flavobacteriales</taxon>
        <taxon>Flavobacteriaceae</taxon>
        <taxon>Sinomicrobium</taxon>
    </lineage>
</organism>
<protein>
    <recommendedName>
        <fullName evidence="4">DUF11 domain-containing protein</fullName>
    </recommendedName>
</protein>
<feature type="non-terminal residue" evidence="2">
    <location>
        <position position="110"/>
    </location>
</feature>
<gene>
    <name evidence="2" type="ORF">ED312_21190</name>
</gene>
<dbReference type="Proteomes" id="UP000267469">
    <property type="component" value="Unassembled WGS sequence"/>
</dbReference>
<feature type="region of interest" description="Disordered" evidence="1">
    <location>
        <begin position="1"/>
        <end position="22"/>
    </location>
</feature>
<comment type="caution">
    <text evidence="2">The sequence shown here is derived from an EMBL/GenBank/DDBJ whole genome shotgun (WGS) entry which is preliminary data.</text>
</comment>
<proteinExistence type="predicted"/>
<evidence type="ECO:0000313" key="2">
    <source>
        <dbReference type="EMBL" id="RNL77351.1"/>
    </source>
</evidence>
<reference evidence="2 3" key="1">
    <citation type="submission" date="2018-10" db="EMBL/GenBank/DDBJ databases">
        <title>Sinomicrobium pectinilyticum sp. nov., a pectinase-producing bacterium isolated from alkaline and saline soil, and emended description of the genus Sinomicrobium.</title>
        <authorList>
            <person name="Cheng B."/>
            <person name="Li C."/>
            <person name="Lai Q."/>
            <person name="Du M."/>
            <person name="Shao Z."/>
            <person name="Xu P."/>
            <person name="Yang C."/>
        </authorList>
    </citation>
    <scope>NUCLEOTIDE SEQUENCE [LARGE SCALE GENOMIC DNA]</scope>
    <source>
        <strain evidence="2 3">5DNS001</strain>
    </source>
</reference>
<evidence type="ECO:0000313" key="3">
    <source>
        <dbReference type="Proteomes" id="UP000267469"/>
    </source>
</evidence>
<accession>A0A3N0DPD1</accession>
<feature type="non-terminal residue" evidence="2">
    <location>
        <position position="1"/>
    </location>
</feature>
<name>A0A3N0DPD1_SINP1</name>
<sequence length="110" mass="11532">AAVTTGTVTLPNTNGTDDINETIPTLPNGAIVTYTVTVQTPPDFTDDLVNAVQVTSPTEDPDPDCPDCETPPLEPNPQADIVTVKVTSDAGQTEFVPGESVEYTITVTNN</sequence>
<keyword evidence="3" id="KW-1185">Reference proteome</keyword>